<reference evidence="1 2" key="1">
    <citation type="submission" date="2018-10" db="EMBL/GenBank/DDBJ databases">
        <title>Genomic Encyclopedia of Archaeal and Bacterial Type Strains, Phase II (KMG-II): from individual species to whole genera.</title>
        <authorList>
            <person name="Goeker M."/>
        </authorList>
    </citation>
    <scope>NUCLEOTIDE SEQUENCE [LARGE SCALE GENOMIC DNA]</scope>
    <source>
        <strain evidence="1 2">DSM 29317</strain>
    </source>
</reference>
<dbReference type="Proteomes" id="UP000271700">
    <property type="component" value="Unassembled WGS sequence"/>
</dbReference>
<name>A0A497ZX33_9RHOB</name>
<gene>
    <name evidence="1" type="ORF">CLV75_2693</name>
</gene>
<dbReference type="STRING" id="981384.GCA_000192475_02290"/>
<proteinExistence type="predicted"/>
<dbReference type="AlphaFoldDB" id="A0A497ZX33"/>
<protein>
    <submittedName>
        <fullName evidence="1">Uncharacterized protein</fullName>
    </submittedName>
</protein>
<dbReference type="RefSeq" id="WP_010441555.1">
    <property type="nucleotide sequence ID" value="NZ_AEYW01000012.1"/>
</dbReference>
<dbReference type="EMBL" id="RCCT01000003">
    <property type="protein sequence ID" value="RLK07567.1"/>
    <property type="molecule type" value="Genomic_DNA"/>
</dbReference>
<organism evidence="1 2">
    <name type="scientific">Ruegeria conchae</name>
    <dbReference type="NCBI Taxonomy" id="981384"/>
    <lineage>
        <taxon>Bacteria</taxon>
        <taxon>Pseudomonadati</taxon>
        <taxon>Pseudomonadota</taxon>
        <taxon>Alphaproteobacteria</taxon>
        <taxon>Rhodobacterales</taxon>
        <taxon>Roseobacteraceae</taxon>
        <taxon>Ruegeria</taxon>
    </lineage>
</organism>
<comment type="caution">
    <text evidence="1">The sequence shown here is derived from an EMBL/GenBank/DDBJ whole genome shotgun (WGS) entry which is preliminary data.</text>
</comment>
<keyword evidence="2" id="KW-1185">Reference proteome</keyword>
<accession>A0A497ZX33</accession>
<sequence length="208" mass="22255">MPLNEPITPGVVDWTGENPGILLKDENGNFSAMALFFRVAWSPVGQGQVLLLLGSPDQVEGPPNAPNVILSDNPELTAFLKKNFINKLAAFANAPSFATLPEIGAHAVRSSGDPMSHRYTETIAGGPLTVELVWEGFEAPRALELSPHEVASGEQNMFSLLVPAHAAQIIVNGHVLPGKLGTRVQAGYETTTAFLYFSETWIIPPEGS</sequence>
<evidence type="ECO:0000313" key="1">
    <source>
        <dbReference type="EMBL" id="RLK07567.1"/>
    </source>
</evidence>
<evidence type="ECO:0000313" key="2">
    <source>
        <dbReference type="Proteomes" id="UP000271700"/>
    </source>
</evidence>
<dbReference type="OrthoDB" id="8246481at2"/>